<sequence length="611" mass="68386">MSLLRSRIIPLSIVTLSLIGCGAIETNMPVENTASNAALEQSNAPTDNPASYALWQAEQQATPELAAPYYLHAAELLVIDQQSVKAQQILEDHVNEVRFPGQFSGLLLYGRVMASLNTPIPALTALGEASRLPVADQPKNQIALLETRALVMASLDNWPNVVRDRVRLSTMVPPEKQEENQTELWSAIQNLTDNEIGYLESSDLPLLSGWLQISRILRNQNLTVDQQLQAFSLWRGRNSSHPASANPPLDFKIMASLDEQLPTSFAVLLPMSKELETASQAILNGMLQQYYATTGERPKVHVIDTDKFENFEDAYQTALDSDAEIIIGPLRKQNVARLPGLITDTPTIALNQLDITRVTDNLYHFSLNVDDDIKELMSFSKLEGAKYAAILSTQDTWALRQSDQFQRLAEEQNVPVLETISYEDTPLGRQRAIKSLLQIDESEARIRAITQWTGQSIETTSRARQDLDYIYYAGKLDNAKQIRPLVDFYFADQIPMLASQTLHDGQPSRNTKNEDIERIVFTEIPVLSNGSETSNTPYVLQRLTALGNDSYLIASRLPLFINVNLAKVSAKTGIITLNEEGIFNRRPNIVTYKRGNLVDAKEEYLKESETR</sequence>
<dbReference type="Gene3D" id="1.25.40.650">
    <property type="match status" value="1"/>
</dbReference>
<protein>
    <submittedName>
        <fullName evidence="2">Penicillin-binding protein activator</fullName>
    </submittedName>
</protein>
<evidence type="ECO:0000313" key="3">
    <source>
        <dbReference type="Proteomes" id="UP001597059"/>
    </source>
</evidence>
<keyword evidence="3" id="KW-1185">Reference proteome</keyword>
<dbReference type="PROSITE" id="PS51257">
    <property type="entry name" value="PROKAR_LIPOPROTEIN"/>
    <property type="match status" value="1"/>
</dbReference>
<dbReference type="SUPFAM" id="SSF53822">
    <property type="entry name" value="Periplasmic binding protein-like I"/>
    <property type="match status" value="1"/>
</dbReference>
<dbReference type="InterPro" id="IPR028082">
    <property type="entry name" value="Peripla_BP_I"/>
</dbReference>
<dbReference type="Gene3D" id="3.40.50.2300">
    <property type="match status" value="2"/>
</dbReference>
<dbReference type="RefSeq" id="WP_377367706.1">
    <property type="nucleotide sequence ID" value="NZ_JBHTMN010000012.1"/>
</dbReference>
<accession>A0ABW4B5T4</accession>
<dbReference type="CDD" id="cd06339">
    <property type="entry name" value="PBP1_YraM_LppC_lipoprotein-like"/>
    <property type="match status" value="1"/>
</dbReference>
<evidence type="ECO:0000256" key="1">
    <source>
        <dbReference type="ARBA" id="ARBA00023136"/>
    </source>
</evidence>
<dbReference type="InterPro" id="IPR007443">
    <property type="entry name" value="LpoA"/>
</dbReference>
<dbReference type="PANTHER" id="PTHR38038:SF1">
    <property type="entry name" value="PENICILLIN-BINDING PROTEIN ACTIVATOR LPOA"/>
    <property type="match status" value="1"/>
</dbReference>
<dbReference type="Pfam" id="PF04348">
    <property type="entry name" value="LppC"/>
    <property type="match status" value="1"/>
</dbReference>
<gene>
    <name evidence="2" type="ORF">ACFQ45_11245</name>
</gene>
<name>A0ABW4B5T4_9GAMM</name>
<dbReference type="EMBL" id="JBHTMN010000012">
    <property type="protein sequence ID" value="MFD1383950.1"/>
    <property type="molecule type" value="Genomic_DNA"/>
</dbReference>
<reference evidence="3" key="1">
    <citation type="journal article" date="2019" name="Int. J. Syst. Evol. Microbiol.">
        <title>The Global Catalogue of Microorganisms (GCM) 10K type strain sequencing project: providing services to taxonomists for standard genome sequencing and annotation.</title>
        <authorList>
            <consortium name="The Broad Institute Genomics Platform"/>
            <consortium name="The Broad Institute Genome Sequencing Center for Infectious Disease"/>
            <person name="Wu L."/>
            <person name="Ma J."/>
        </authorList>
    </citation>
    <scope>NUCLEOTIDE SEQUENCE [LARGE SCALE GENOMIC DNA]</scope>
    <source>
        <strain evidence="3">JCM 30774</strain>
    </source>
</reference>
<keyword evidence="1" id="KW-0472">Membrane</keyword>
<dbReference type="Proteomes" id="UP001597059">
    <property type="component" value="Unassembled WGS sequence"/>
</dbReference>
<organism evidence="2 3">
    <name type="scientific">Rhodanobacter aciditrophus</name>
    <dbReference type="NCBI Taxonomy" id="1623218"/>
    <lineage>
        <taxon>Bacteria</taxon>
        <taxon>Pseudomonadati</taxon>
        <taxon>Pseudomonadota</taxon>
        <taxon>Gammaproteobacteria</taxon>
        <taxon>Lysobacterales</taxon>
        <taxon>Rhodanobacteraceae</taxon>
        <taxon>Rhodanobacter</taxon>
    </lineage>
</organism>
<comment type="caution">
    <text evidence="2">The sequence shown here is derived from an EMBL/GenBank/DDBJ whole genome shotgun (WGS) entry which is preliminary data.</text>
</comment>
<evidence type="ECO:0000313" key="2">
    <source>
        <dbReference type="EMBL" id="MFD1383950.1"/>
    </source>
</evidence>
<dbReference type="PANTHER" id="PTHR38038">
    <property type="entry name" value="PENICILLIN-BINDING PROTEIN ACTIVATOR LPOA"/>
    <property type="match status" value="1"/>
</dbReference>
<proteinExistence type="predicted"/>